<protein>
    <submittedName>
        <fullName evidence="10">Outer membrane efflux protein</fullName>
    </submittedName>
</protein>
<dbReference type="Proteomes" id="UP000319383">
    <property type="component" value="Chromosome"/>
</dbReference>
<dbReference type="SUPFAM" id="SSF56954">
    <property type="entry name" value="Outer membrane efflux proteins (OEP)"/>
    <property type="match status" value="1"/>
</dbReference>
<dbReference type="GO" id="GO:0015288">
    <property type="term" value="F:porin activity"/>
    <property type="evidence" value="ECO:0007669"/>
    <property type="project" value="TreeGrafter"/>
</dbReference>
<dbReference type="GO" id="GO:0015562">
    <property type="term" value="F:efflux transmembrane transporter activity"/>
    <property type="evidence" value="ECO:0007669"/>
    <property type="project" value="InterPro"/>
</dbReference>
<dbReference type="KEGG" id="sdyn:Mal52_08970"/>
<proteinExistence type="inferred from homology"/>
<dbReference type="Pfam" id="PF02321">
    <property type="entry name" value="OEP"/>
    <property type="match status" value="1"/>
</dbReference>
<evidence type="ECO:0000256" key="6">
    <source>
        <dbReference type="ARBA" id="ARBA00023136"/>
    </source>
</evidence>
<evidence type="ECO:0000313" key="10">
    <source>
        <dbReference type="EMBL" id="QDU42436.1"/>
    </source>
</evidence>
<name>A0A517ZIZ5_9PLAN</name>
<evidence type="ECO:0000256" key="5">
    <source>
        <dbReference type="ARBA" id="ARBA00022692"/>
    </source>
</evidence>
<feature type="region of interest" description="Disordered" evidence="8">
    <location>
        <begin position="26"/>
        <end position="62"/>
    </location>
</feature>
<keyword evidence="6" id="KW-0472">Membrane</keyword>
<evidence type="ECO:0000313" key="11">
    <source>
        <dbReference type="Proteomes" id="UP000319383"/>
    </source>
</evidence>
<keyword evidence="11" id="KW-1185">Reference proteome</keyword>
<dbReference type="InterPro" id="IPR051906">
    <property type="entry name" value="TolC-like"/>
</dbReference>
<evidence type="ECO:0000256" key="9">
    <source>
        <dbReference type="SAM" id="SignalP"/>
    </source>
</evidence>
<organism evidence="10 11">
    <name type="scientific">Symmachiella dynata</name>
    <dbReference type="NCBI Taxonomy" id="2527995"/>
    <lineage>
        <taxon>Bacteria</taxon>
        <taxon>Pseudomonadati</taxon>
        <taxon>Planctomycetota</taxon>
        <taxon>Planctomycetia</taxon>
        <taxon>Planctomycetales</taxon>
        <taxon>Planctomycetaceae</taxon>
        <taxon>Symmachiella</taxon>
    </lineage>
</organism>
<dbReference type="PANTHER" id="PTHR30026:SF21">
    <property type="entry name" value="SLR1270 PROTEIN"/>
    <property type="match status" value="1"/>
</dbReference>
<comment type="subcellular location">
    <subcellularLocation>
        <location evidence="1">Cell outer membrane</location>
    </subcellularLocation>
</comment>
<evidence type="ECO:0000256" key="4">
    <source>
        <dbReference type="ARBA" id="ARBA00022452"/>
    </source>
</evidence>
<comment type="similarity">
    <text evidence="2">Belongs to the outer membrane factor (OMF) (TC 1.B.17) family.</text>
</comment>
<keyword evidence="9" id="KW-0732">Signal</keyword>
<keyword evidence="7" id="KW-0998">Cell outer membrane</keyword>
<keyword evidence="3" id="KW-0813">Transport</keyword>
<dbReference type="PANTHER" id="PTHR30026">
    <property type="entry name" value="OUTER MEMBRANE PROTEIN TOLC"/>
    <property type="match status" value="1"/>
</dbReference>
<dbReference type="AlphaFoldDB" id="A0A517ZIZ5"/>
<dbReference type="EMBL" id="CP036276">
    <property type="protein sequence ID" value="QDU42436.1"/>
    <property type="molecule type" value="Genomic_DNA"/>
</dbReference>
<dbReference type="Gene3D" id="1.20.1600.10">
    <property type="entry name" value="Outer membrane efflux proteins (OEP)"/>
    <property type="match status" value="1"/>
</dbReference>
<dbReference type="InterPro" id="IPR003423">
    <property type="entry name" value="OMP_efflux"/>
</dbReference>
<gene>
    <name evidence="10" type="ORF">Mal52_08970</name>
</gene>
<evidence type="ECO:0000256" key="7">
    <source>
        <dbReference type="ARBA" id="ARBA00023237"/>
    </source>
</evidence>
<evidence type="ECO:0000256" key="8">
    <source>
        <dbReference type="SAM" id="MobiDB-lite"/>
    </source>
</evidence>
<feature type="chain" id="PRO_5021947053" evidence="9">
    <location>
        <begin position="18"/>
        <end position="569"/>
    </location>
</feature>
<evidence type="ECO:0000256" key="2">
    <source>
        <dbReference type="ARBA" id="ARBA00007613"/>
    </source>
</evidence>
<keyword evidence="4" id="KW-1134">Transmembrane beta strand</keyword>
<dbReference type="GO" id="GO:1990281">
    <property type="term" value="C:efflux pump complex"/>
    <property type="evidence" value="ECO:0007669"/>
    <property type="project" value="TreeGrafter"/>
</dbReference>
<dbReference type="GO" id="GO:0009279">
    <property type="term" value="C:cell outer membrane"/>
    <property type="evidence" value="ECO:0007669"/>
    <property type="project" value="UniProtKB-SubCell"/>
</dbReference>
<evidence type="ECO:0000256" key="1">
    <source>
        <dbReference type="ARBA" id="ARBA00004442"/>
    </source>
</evidence>
<dbReference type="PROSITE" id="PS51257">
    <property type="entry name" value="PROKAR_LIPOPROTEIN"/>
    <property type="match status" value="1"/>
</dbReference>
<feature type="signal peptide" evidence="9">
    <location>
        <begin position="1"/>
        <end position="17"/>
    </location>
</feature>
<accession>A0A517ZIZ5</accession>
<feature type="compositionally biased region" description="Low complexity" evidence="8">
    <location>
        <begin position="35"/>
        <end position="46"/>
    </location>
</feature>
<sequence precursor="true">MPIARLRASLIACSVIAALGCSVTTNQPPVDLNRSANTAAPASTTTVDPTESEYDDQNETTLGDPLQLVSDEVEAAPVPEELPEEVEYLTDKDPAAEPEERAVEDYIQPIPLDLGAGNASAVVIDQVVNSVHESYPLLAAALLENSIADGKQLATWGKFDTKFKSASQNGALGFYETYRQDIGFVQPIYSGGEFFSGYRIGRGNFQPWYQERQTNEGGEFKAGFRVPLLKNREIDERRAALWRATYEQQRVRPEVRAQLILFVREASIAYWTWIATGQQYRIWQQALELSEERNSRLQRRVEEGDLDPPALQDNLRSIALRESKLIDRGRKLQQSAVKLSLFYRSADGSPIIPEPSQLRDFPEPTEFLASQLESDIQVALSQRPELAALDALYRQVNVDLAEANNEFLPSVDAQVWNSQDMGEPTSSKRDKSRYELEASLFIDVPLQRRKARGKSHAAEAKLSQVAVKRRFTQDKIVAEVQAAFAGLTAAFDRLGKAREAKRLAEYMADVERRRFELGQSGLLDVFIREQSAIEAADGEVEALLEYFAALANYTAALAFDWPMPAESKP</sequence>
<reference evidence="10 11" key="1">
    <citation type="submission" date="2019-02" db="EMBL/GenBank/DDBJ databases">
        <title>Deep-cultivation of Planctomycetes and their phenomic and genomic characterization uncovers novel biology.</title>
        <authorList>
            <person name="Wiegand S."/>
            <person name="Jogler M."/>
            <person name="Boedeker C."/>
            <person name="Pinto D."/>
            <person name="Vollmers J."/>
            <person name="Rivas-Marin E."/>
            <person name="Kohn T."/>
            <person name="Peeters S.H."/>
            <person name="Heuer A."/>
            <person name="Rast P."/>
            <person name="Oberbeckmann S."/>
            <person name="Bunk B."/>
            <person name="Jeske O."/>
            <person name="Meyerdierks A."/>
            <person name="Storesund J.E."/>
            <person name="Kallscheuer N."/>
            <person name="Luecker S."/>
            <person name="Lage O.M."/>
            <person name="Pohl T."/>
            <person name="Merkel B.J."/>
            <person name="Hornburger P."/>
            <person name="Mueller R.-W."/>
            <person name="Bruemmer F."/>
            <person name="Labrenz M."/>
            <person name="Spormann A.M."/>
            <person name="Op den Camp H."/>
            <person name="Overmann J."/>
            <person name="Amann R."/>
            <person name="Jetten M.S.M."/>
            <person name="Mascher T."/>
            <person name="Medema M.H."/>
            <person name="Devos D.P."/>
            <person name="Kaster A.-K."/>
            <person name="Ovreas L."/>
            <person name="Rohde M."/>
            <person name="Galperin M.Y."/>
            <person name="Jogler C."/>
        </authorList>
    </citation>
    <scope>NUCLEOTIDE SEQUENCE [LARGE SCALE GENOMIC DNA]</scope>
    <source>
        <strain evidence="10 11">Mal52</strain>
    </source>
</reference>
<evidence type="ECO:0000256" key="3">
    <source>
        <dbReference type="ARBA" id="ARBA00022448"/>
    </source>
</evidence>
<keyword evidence="5" id="KW-0812">Transmembrane</keyword>